<gene>
    <name evidence="2" type="ORF">J0S82_007163</name>
</gene>
<feature type="non-terminal residue" evidence="2">
    <location>
        <position position="1"/>
    </location>
</feature>
<accession>A0A8J5ZTN9</accession>
<keyword evidence="3" id="KW-1185">Reference proteome</keyword>
<dbReference type="Proteomes" id="UP000700334">
    <property type="component" value="Unassembled WGS sequence"/>
</dbReference>
<organism evidence="2 3">
    <name type="scientific">Galemys pyrenaicus</name>
    <name type="common">Iberian desman</name>
    <name type="synonym">Pyrenean desman</name>
    <dbReference type="NCBI Taxonomy" id="202257"/>
    <lineage>
        <taxon>Eukaryota</taxon>
        <taxon>Metazoa</taxon>
        <taxon>Chordata</taxon>
        <taxon>Craniata</taxon>
        <taxon>Vertebrata</taxon>
        <taxon>Euteleostomi</taxon>
        <taxon>Mammalia</taxon>
        <taxon>Eutheria</taxon>
        <taxon>Laurasiatheria</taxon>
        <taxon>Eulipotyphla</taxon>
        <taxon>Talpidae</taxon>
        <taxon>Galemys</taxon>
    </lineage>
</organism>
<feature type="region of interest" description="Disordered" evidence="1">
    <location>
        <begin position="1"/>
        <end position="28"/>
    </location>
</feature>
<evidence type="ECO:0000313" key="2">
    <source>
        <dbReference type="EMBL" id="KAG8507253.1"/>
    </source>
</evidence>
<dbReference type="EMBL" id="JAGFMF010012116">
    <property type="protein sequence ID" value="KAG8507253.1"/>
    <property type="molecule type" value="Genomic_DNA"/>
</dbReference>
<feature type="non-terminal residue" evidence="2">
    <location>
        <position position="292"/>
    </location>
</feature>
<evidence type="ECO:0000313" key="3">
    <source>
        <dbReference type="Proteomes" id="UP000700334"/>
    </source>
</evidence>
<feature type="region of interest" description="Disordered" evidence="1">
    <location>
        <begin position="93"/>
        <end position="113"/>
    </location>
</feature>
<name>A0A8J5ZTN9_GALPY</name>
<reference evidence="2" key="1">
    <citation type="journal article" date="2021" name="Evol. Appl.">
        <title>The genome of the Pyrenean desman and the effects of bottlenecks and inbreeding on the genomic landscape of an endangered species.</title>
        <authorList>
            <person name="Escoda L."/>
            <person name="Castresana J."/>
        </authorList>
    </citation>
    <scope>NUCLEOTIDE SEQUENCE</scope>
    <source>
        <strain evidence="2">IBE-C5619</strain>
    </source>
</reference>
<comment type="caution">
    <text evidence="2">The sequence shown here is derived from an EMBL/GenBank/DDBJ whole genome shotgun (WGS) entry which is preliminary data.</text>
</comment>
<dbReference type="OrthoDB" id="9558250at2759"/>
<feature type="region of interest" description="Disordered" evidence="1">
    <location>
        <begin position="186"/>
        <end position="225"/>
    </location>
</feature>
<proteinExistence type="predicted"/>
<protein>
    <submittedName>
        <fullName evidence="2">Zinc finger protein 717</fullName>
    </submittedName>
</protein>
<dbReference type="AlphaFoldDB" id="A0A8J5ZTN9"/>
<sequence length="292" mass="32334">KFTNDLEVSKRLEQGAQPWTVEEPPSQKLSDVHTADYLIKANPTNQGRQLWQALPGNNKMSTHERTDVGGQFNLDSNQSLNQSVKIGLTSSVMPEQSPAHRNSFIPGDPHEEHDGKEEEIFHRIRGHSLRYPEHLSHQGIVHFQQRFACCARGKALSKETACARRAETAEGTACNCREHVDAPAEPPVVVQGRPPAGQSPCTVRERGDPAGVEPGHANAHRHAEGAQGQCYEREANLRHSSHTRQPESAQNHFTKTRLITLENPVDGLVRVEGRTSSCVLTLVRIADNEQIS</sequence>
<evidence type="ECO:0000256" key="1">
    <source>
        <dbReference type="SAM" id="MobiDB-lite"/>
    </source>
</evidence>